<evidence type="ECO:0000313" key="2">
    <source>
        <dbReference type="EMBL" id="MTV82652.1"/>
    </source>
</evidence>
<dbReference type="Pfam" id="PF11427">
    <property type="entry name" value="HTH_Tnp_Tc3_1"/>
    <property type="match status" value="1"/>
</dbReference>
<comment type="caution">
    <text evidence="2">The sequence shown here is derived from an EMBL/GenBank/DDBJ whole genome shotgun (WGS) entry which is preliminary data.</text>
</comment>
<evidence type="ECO:0000259" key="1">
    <source>
        <dbReference type="Pfam" id="PF11427"/>
    </source>
</evidence>
<reference evidence="2 3" key="1">
    <citation type="submission" date="2019-11" db="EMBL/GenBank/DDBJ databases">
        <title>Lactobacillus sp. nov. CRM56-3, isolated from fermented tea leaves.</title>
        <authorList>
            <person name="Phuengjayaem S."/>
            <person name="Tanasupawat S."/>
        </authorList>
    </citation>
    <scope>NUCLEOTIDE SEQUENCE [LARGE SCALE GENOMIC DNA]</scope>
    <source>
        <strain evidence="2 3">CRM56-3</strain>
    </source>
</reference>
<dbReference type="EMBL" id="WNJO01000009">
    <property type="protein sequence ID" value="MTV82652.1"/>
    <property type="molecule type" value="Genomic_DNA"/>
</dbReference>
<protein>
    <recommendedName>
        <fullName evidence="1">Tc3 transposase DNA binding domain-containing protein</fullName>
    </recommendedName>
</protein>
<accession>A0A7X3C3L7</accession>
<dbReference type="InterPro" id="IPR025898">
    <property type="entry name" value="Tc3_transposase_DNA-bd_dom"/>
</dbReference>
<sequence>MITAAHNCQQLSETERGAIQVVHENHCAIREIASRPHQDSRKISHQLKRGLCAI</sequence>
<dbReference type="GO" id="GO:0003677">
    <property type="term" value="F:DNA binding"/>
    <property type="evidence" value="ECO:0007669"/>
    <property type="project" value="InterPro"/>
</dbReference>
<keyword evidence="3" id="KW-1185">Reference proteome</keyword>
<proteinExistence type="predicted"/>
<dbReference type="AlphaFoldDB" id="A0A7X3C3L7"/>
<feature type="domain" description="Tc3 transposase DNA binding" evidence="1">
    <location>
        <begin position="11"/>
        <end position="48"/>
    </location>
</feature>
<dbReference type="Proteomes" id="UP000466388">
    <property type="component" value="Unassembled WGS sequence"/>
</dbReference>
<organism evidence="2 3">
    <name type="scientific">Secundilactobacillus folii</name>
    <dbReference type="NCBI Taxonomy" id="2678357"/>
    <lineage>
        <taxon>Bacteria</taxon>
        <taxon>Bacillati</taxon>
        <taxon>Bacillota</taxon>
        <taxon>Bacilli</taxon>
        <taxon>Lactobacillales</taxon>
        <taxon>Lactobacillaceae</taxon>
        <taxon>Secundilactobacillus</taxon>
    </lineage>
</organism>
<gene>
    <name evidence="2" type="ORF">GM612_08330</name>
</gene>
<name>A0A7X3C3L7_9LACO</name>
<evidence type="ECO:0000313" key="3">
    <source>
        <dbReference type="Proteomes" id="UP000466388"/>
    </source>
</evidence>